<dbReference type="InterPro" id="IPR043917">
    <property type="entry name" value="DUF5753"/>
</dbReference>
<dbReference type="InterPro" id="IPR010982">
    <property type="entry name" value="Lambda_DNA-bd_dom_sf"/>
</dbReference>
<evidence type="ECO:0000259" key="1">
    <source>
        <dbReference type="PROSITE" id="PS50943"/>
    </source>
</evidence>
<protein>
    <submittedName>
        <fullName evidence="2">Helix-turn-helix domain-containing protein</fullName>
    </submittedName>
</protein>
<dbReference type="AlphaFoldDB" id="A0AAE3GPT0"/>
<gene>
    <name evidence="2" type="ORF">LX83_006834</name>
</gene>
<organism evidence="2 3">
    <name type="scientific">Goodfellowiella coeruleoviolacea</name>
    <dbReference type="NCBI Taxonomy" id="334858"/>
    <lineage>
        <taxon>Bacteria</taxon>
        <taxon>Bacillati</taxon>
        <taxon>Actinomycetota</taxon>
        <taxon>Actinomycetes</taxon>
        <taxon>Pseudonocardiales</taxon>
        <taxon>Pseudonocardiaceae</taxon>
        <taxon>Goodfellowiella</taxon>
    </lineage>
</organism>
<dbReference type="GO" id="GO:0003677">
    <property type="term" value="F:DNA binding"/>
    <property type="evidence" value="ECO:0007669"/>
    <property type="project" value="InterPro"/>
</dbReference>
<keyword evidence="3" id="KW-1185">Reference proteome</keyword>
<comment type="caution">
    <text evidence="2">The sequence shown here is derived from an EMBL/GenBank/DDBJ whole genome shotgun (WGS) entry which is preliminary data.</text>
</comment>
<evidence type="ECO:0000313" key="3">
    <source>
        <dbReference type="Proteomes" id="UP001206128"/>
    </source>
</evidence>
<dbReference type="PROSITE" id="PS50943">
    <property type="entry name" value="HTH_CROC1"/>
    <property type="match status" value="1"/>
</dbReference>
<reference evidence="2" key="1">
    <citation type="submission" date="2022-06" db="EMBL/GenBank/DDBJ databases">
        <title>Genomic Encyclopedia of Archaeal and Bacterial Type Strains, Phase II (KMG-II): from individual species to whole genera.</title>
        <authorList>
            <person name="Goeker M."/>
        </authorList>
    </citation>
    <scope>NUCLEOTIDE SEQUENCE</scope>
    <source>
        <strain evidence="2">DSM 43935</strain>
    </source>
</reference>
<feature type="domain" description="HTH cro/C1-type" evidence="1">
    <location>
        <begin position="30"/>
        <end position="84"/>
    </location>
</feature>
<dbReference type="CDD" id="cd00093">
    <property type="entry name" value="HTH_XRE"/>
    <property type="match status" value="1"/>
</dbReference>
<accession>A0AAE3GPT0</accession>
<dbReference type="Pfam" id="PF13560">
    <property type="entry name" value="HTH_31"/>
    <property type="match status" value="1"/>
</dbReference>
<evidence type="ECO:0000313" key="2">
    <source>
        <dbReference type="EMBL" id="MCP2169948.1"/>
    </source>
</evidence>
<sequence length="293" mass="32333">MSEIAVCGKICAMSTRSDPSALRWLIGAELANFRRQAALKPQDVLDATGISKSKLSSMENGRYQQHPDDIAKILNFYGVEQRDIDRLASLAGSSEGRTWWAPWSHIVPDWVKTFVGLEGLAATEFVFEPMVLPGLLQTEEYAQAITESTGFVRRDHSERFVSFRLARAKRLTEPEPLELHAVVGEAALRLAVGTPEVRQAQYAHLLELAKRPNITVQVLRPEDGPHTAGTGQFVVLDFAQAQSIAYTEHLDGAVYVQDQDDVRTYKMAAENVQSVALSANKSATLIKNLINGS</sequence>
<dbReference type="SMART" id="SM00530">
    <property type="entry name" value="HTH_XRE"/>
    <property type="match status" value="1"/>
</dbReference>
<dbReference type="InterPro" id="IPR001387">
    <property type="entry name" value="Cro/C1-type_HTH"/>
</dbReference>
<proteinExistence type="predicted"/>
<dbReference type="Pfam" id="PF19054">
    <property type="entry name" value="DUF5753"/>
    <property type="match status" value="1"/>
</dbReference>
<dbReference type="Proteomes" id="UP001206128">
    <property type="component" value="Unassembled WGS sequence"/>
</dbReference>
<name>A0AAE3GPT0_9PSEU</name>
<dbReference type="SUPFAM" id="SSF47413">
    <property type="entry name" value="lambda repressor-like DNA-binding domains"/>
    <property type="match status" value="1"/>
</dbReference>
<dbReference type="EMBL" id="JAMTCK010000022">
    <property type="protein sequence ID" value="MCP2169948.1"/>
    <property type="molecule type" value="Genomic_DNA"/>
</dbReference>
<dbReference type="RefSeq" id="WP_253779528.1">
    <property type="nucleotide sequence ID" value="NZ_JAMTCK010000022.1"/>
</dbReference>
<dbReference type="Gene3D" id="1.10.260.40">
    <property type="entry name" value="lambda repressor-like DNA-binding domains"/>
    <property type="match status" value="1"/>
</dbReference>